<keyword evidence="2" id="KW-1185">Reference proteome</keyword>
<evidence type="ECO:0000313" key="2">
    <source>
        <dbReference type="Proteomes" id="UP000297447"/>
    </source>
</evidence>
<name>A0A4R8ZV47_9MICO</name>
<dbReference type="EMBL" id="SOHE01000069">
    <property type="protein sequence ID" value="TFD46919.1"/>
    <property type="molecule type" value="Genomic_DNA"/>
</dbReference>
<accession>A0A4R8ZV47</accession>
<proteinExistence type="predicted"/>
<reference evidence="1 2" key="1">
    <citation type="submission" date="2019-03" db="EMBL/GenBank/DDBJ databases">
        <title>Genomics of glacier-inhabiting Cryobacterium strains.</title>
        <authorList>
            <person name="Liu Q."/>
            <person name="Xin Y.-H."/>
        </authorList>
    </citation>
    <scope>NUCLEOTIDE SEQUENCE [LARGE SCALE GENOMIC DNA]</scope>
    <source>
        <strain evidence="1 2">Hh14</strain>
    </source>
</reference>
<dbReference type="RefSeq" id="WP_134520595.1">
    <property type="nucleotide sequence ID" value="NZ_SOHE01000069.1"/>
</dbReference>
<gene>
    <name evidence="1" type="ORF">E3T55_16225</name>
</gene>
<comment type="caution">
    <text evidence="1">The sequence shown here is derived from an EMBL/GenBank/DDBJ whole genome shotgun (WGS) entry which is preliminary data.</text>
</comment>
<sequence>MEHEFRQPLGEDGELAQVLGQRGVGEVGIRVAIVGPALGNGGQVQLLGRQAPVAELALETARGRVGRELRLVNVRA</sequence>
<protein>
    <submittedName>
        <fullName evidence="1">Uncharacterized protein</fullName>
    </submittedName>
</protein>
<evidence type="ECO:0000313" key="1">
    <source>
        <dbReference type="EMBL" id="TFD46919.1"/>
    </source>
</evidence>
<dbReference type="AlphaFoldDB" id="A0A4R8ZV47"/>
<organism evidence="1 2">
    <name type="scientific">Cryobacterium frigoriphilum</name>
    <dbReference type="NCBI Taxonomy" id="1259150"/>
    <lineage>
        <taxon>Bacteria</taxon>
        <taxon>Bacillati</taxon>
        <taxon>Actinomycetota</taxon>
        <taxon>Actinomycetes</taxon>
        <taxon>Micrococcales</taxon>
        <taxon>Microbacteriaceae</taxon>
        <taxon>Cryobacterium</taxon>
    </lineage>
</organism>
<dbReference type="Proteomes" id="UP000297447">
    <property type="component" value="Unassembled WGS sequence"/>
</dbReference>